<dbReference type="AlphaFoldDB" id="A0A382UWR5"/>
<proteinExistence type="predicted"/>
<organism evidence="1">
    <name type="scientific">marine metagenome</name>
    <dbReference type="NCBI Taxonomy" id="408172"/>
    <lineage>
        <taxon>unclassified sequences</taxon>
        <taxon>metagenomes</taxon>
        <taxon>ecological metagenomes</taxon>
    </lineage>
</organism>
<protein>
    <recommendedName>
        <fullName evidence="2">DUF4242 domain-containing protein</fullName>
    </recommendedName>
</protein>
<dbReference type="EMBL" id="UINC01147378">
    <property type="protein sequence ID" value="SVD38669.1"/>
    <property type="molecule type" value="Genomic_DNA"/>
</dbReference>
<name>A0A382UWR5_9ZZZZ</name>
<reference evidence="1" key="1">
    <citation type="submission" date="2018-05" db="EMBL/GenBank/DDBJ databases">
        <authorList>
            <person name="Lanie J.A."/>
            <person name="Ng W.-L."/>
            <person name="Kazmierczak K.M."/>
            <person name="Andrzejewski T.M."/>
            <person name="Davidsen T.M."/>
            <person name="Wayne K.J."/>
            <person name="Tettelin H."/>
            <person name="Glass J.I."/>
            <person name="Rusch D."/>
            <person name="Podicherti R."/>
            <person name="Tsui H.-C.T."/>
            <person name="Winkler M.E."/>
        </authorList>
    </citation>
    <scope>NUCLEOTIDE SEQUENCE</scope>
</reference>
<evidence type="ECO:0000313" key="1">
    <source>
        <dbReference type="EMBL" id="SVD38669.1"/>
    </source>
</evidence>
<evidence type="ECO:0008006" key="2">
    <source>
        <dbReference type="Google" id="ProtNLM"/>
    </source>
</evidence>
<accession>A0A382UWR5</accession>
<sequence>MSLYMVVHSLKIDAGQFSAAMESDDLGKLAKAMFDGQTPAKCLKSWNPLPHGNTDTFICLWEADNPDDISATLGEEMLTMLTCDPMQVDEIDWAKVAATV</sequence>
<gene>
    <name evidence="1" type="ORF">METZ01_LOCUS391523</name>
</gene>